<evidence type="ECO:0000313" key="2">
    <source>
        <dbReference type="Proteomes" id="UP000308652"/>
    </source>
</evidence>
<proteinExistence type="predicted"/>
<organism evidence="1 2">
    <name type="scientific">Crucibulum laeve</name>
    <dbReference type="NCBI Taxonomy" id="68775"/>
    <lineage>
        <taxon>Eukaryota</taxon>
        <taxon>Fungi</taxon>
        <taxon>Dikarya</taxon>
        <taxon>Basidiomycota</taxon>
        <taxon>Agaricomycotina</taxon>
        <taxon>Agaricomycetes</taxon>
        <taxon>Agaricomycetidae</taxon>
        <taxon>Agaricales</taxon>
        <taxon>Agaricineae</taxon>
        <taxon>Nidulariaceae</taxon>
        <taxon>Crucibulum</taxon>
    </lineage>
</organism>
<evidence type="ECO:0000313" key="1">
    <source>
        <dbReference type="EMBL" id="TFK31925.1"/>
    </source>
</evidence>
<gene>
    <name evidence="1" type="ORF">BDQ12DRAFT_67819</name>
</gene>
<sequence>MVRPAPLPRPRQPRIHAFLLTSGTHLLILRANYDSNQLLRTRRTSAASCTCCYIQVVLPNSGLMSVQFSPPSFSYHLHSPPRRHSVFPKSSSFVALFFLFVL</sequence>
<reference evidence="1 2" key="1">
    <citation type="journal article" date="2019" name="Nat. Ecol. Evol.">
        <title>Megaphylogeny resolves global patterns of mushroom evolution.</title>
        <authorList>
            <person name="Varga T."/>
            <person name="Krizsan K."/>
            <person name="Foldi C."/>
            <person name="Dima B."/>
            <person name="Sanchez-Garcia M."/>
            <person name="Sanchez-Ramirez S."/>
            <person name="Szollosi G.J."/>
            <person name="Szarkandi J.G."/>
            <person name="Papp V."/>
            <person name="Albert L."/>
            <person name="Andreopoulos W."/>
            <person name="Angelini C."/>
            <person name="Antonin V."/>
            <person name="Barry K.W."/>
            <person name="Bougher N.L."/>
            <person name="Buchanan P."/>
            <person name="Buyck B."/>
            <person name="Bense V."/>
            <person name="Catcheside P."/>
            <person name="Chovatia M."/>
            <person name="Cooper J."/>
            <person name="Damon W."/>
            <person name="Desjardin D."/>
            <person name="Finy P."/>
            <person name="Geml J."/>
            <person name="Haridas S."/>
            <person name="Hughes K."/>
            <person name="Justo A."/>
            <person name="Karasinski D."/>
            <person name="Kautmanova I."/>
            <person name="Kiss B."/>
            <person name="Kocsube S."/>
            <person name="Kotiranta H."/>
            <person name="LaButti K.M."/>
            <person name="Lechner B.E."/>
            <person name="Liimatainen K."/>
            <person name="Lipzen A."/>
            <person name="Lukacs Z."/>
            <person name="Mihaltcheva S."/>
            <person name="Morgado L.N."/>
            <person name="Niskanen T."/>
            <person name="Noordeloos M.E."/>
            <person name="Ohm R.A."/>
            <person name="Ortiz-Santana B."/>
            <person name="Ovrebo C."/>
            <person name="Racz N."/>
            <person name="Riley R."/>
            <person name="Savchenko A."/>
            <person name="Shiryaev A."/>
            <person name="Soop K."/>
            <person name="Spirin V."/>
            <person name="Szebenyi C."/>
            <person name="Tomsovsky M."/>
            <person name="Tulloss R.E."/>
            <person name="Uehling J."/>
            <person name="Grigoriev I.V."/>
            <person name="Vagvolgyi C."/>
            <person name="Papp T."/>
            <person name="Martin F.M."/>
            <person name="Miettinen O."/>
            <person name="Hibbett D.S."/>
            <person name="Nagy L.G."/>
        </authorList>
    </citation>
    <scope>NUCLEOTIDE SEQUENCE [LARGE SCALE GENOMIC DNA]</scope>
    <source>
        <strain evidence="1 2">CBS 166.37</strain>
    </source>
</reference>
<dbReference type="EMBL" id="ML213696">
    <property type="protein sequence ID" value="TFK31925.1"/>
    <property type="molecule type" value="Genomic_DNA"/>
</dbReference>
<keyword evidence="2" id="KW-1185">Reference proteome</keyword>
<dbReference type="AlphaFoldDB" id="A0A5C3LH17"/>
<name>A0A5C3LH17_9AGAR</name>
<protein>
    <submittedName>
        <fullName evidence="1">Uncharacterized protein</fullName>
    </submittedName>
</protein>
<dbReference type="Proteomes" id="UP000308652">
    <property type="component" value="Unassembled WGS sequence"/>
</dbReference>
<accession>A0A5C3LH17</accession>